<dbReference type="EMBL" id="BART01010826">
    <property type="protein sequence ID" value="GAG77393.1"/>
    <property type="molecule type" value="Genomic_DNA"/>
</dbReference>
<proteinExistence type="predicted"/>
<comment type="caution">
    <text evidence="2">The sequence shown here is derived from an EMBL/GenBank/DDBJ whole genome shotgun (WGS) entry which is preliminary data.</text>
</comment>
<protein>
    <submittedName>
        <fullName evidence="2">Uncharacterized protein</fullName>
    </submittedName>
</protein>
<evidence type="ECO:0000313" key="2">
    <source>
        <dbReference type="EMBL" id="GAG77393.1"/>
    </source>
</evidence>
<feature type="transmembrane region" description="Helical" evidence="1">
    <location>
        <begin position="70"/>
        <end position="92"/>
    </location>
</feature>
<name>X1AZ38_9ZZZZ</name>
<dbReference type="AlphaFoldDB" id="X1AZ38"/>
<organism evidence="2">
    <name type="scientific">marine sediment metagenome</name>
    <dbReference type="NCBI Taxonomy" id="412755"/>
    <lineage>
        <taxon>unclassified sequences</taxon>
        <taxon>metagenomes</taxon>
        <taxon>ecological metagenomes</taxon>
    </lineage>
</organism>
<keyword evidence="1" id="KW-0812">Transmembrane</keyword>
<evidence type="ECO:0000256" key="1">
    <source>
        <dbReference type="SAM" id="Phobius"/>
    </source>
</evidence>
<accession>X1AZ38</accession>
<keyword evidence="1" id="KW-0472">Membrane</keyword>
<sequence>ASKNSISLLEKILKSIFKRKYIIRNDSKPKAFKFLKNNKLRFWRIFIRISLNNSSSKITAKNKEIKNIKYWKNILLIFILTFPILMLNTSIIKNTMNFEIINPIIAPIIP</sequence>
<feature type="non-terminal residue" evidence="2">
    <location>
        <position position="1"/>
    </location>
</feature>
<keyword evidence="1" id="KW-1133">Transmembrane helix</keyword>
<gene>
    <name evidence="2" type="ORF">S01H4_23362</name>
</gene>
<reference evidence="2" key="1">
    <citation type="journal article" date="2014" name="Front. Microbiol.">
        <title>High frequency of phylogenetically diverse reductive dehalogenase-homologous genes in deep subseafloor sedimentary metagenomes.</title>
        <authorList>
            <person name="Kawai M."/>
            <person name="Futagami T."/>
            <person name="Toyoda A."/>
            <person name="Takaki Y."/>
            <person name="Nishi S."/>
            <person name="Hori S."/>
            <person name="Arai W."/>
            <person name="Tsubouchi T."/>
            <person name="Morono Y."/>
            <person name="Uchiyama I."/>
            <person name="Ito T."/>
            <person name="Fujiyama A."/>
            <person name="Inagaki F."/>
            <person name="Takami H."/>
        </authorList>
    </citation>
    <scope>NUCLEOTIDE SEQUENCE</scope>
    <source>
        <strain evidence="2">Expedition CK06-06</strain>
    </source>
</reference>